<gene>
    <name evidence="2" type="primary">A01p028450.1_BraROA</name>
    <name evidence="2" type="ORF">IGI04_002504</name>
</gene>
<dbReference type="PANTHER" id="PTHR33710:SF77">
    <property type="entry name" value="DNASE I-LIKE SUPERFAMILY PROTEIN"/>
    <property type="match status" value="1"/>
</dbReference>
<protein>
    <submittedName>
        <fullName evidence="2">Uncharacterized protein</fullName>
    </submittedName>
</protein>
<dbReference type="Proteomes" id="UP000823674">
    <property type="component" value="Chromosome A01"/>
</dbReference>
<evidence type="ECO:0000256" key="1">
    <source>
        <dbReference type="SAM" id="Phobius"/>
    </source>
</evidence>
<sequence length="328" mass="38138">MALGCFKTCSISFMTNHFLNPKLNKTKHQIKDANPKVNKKKIPNHTSLFVLVPKYFCLLSVFCLFWFLNIFVSTTLCLYLCTECKKLDRLLVNSQFISAFPNSTAHFLPPLTSDHSPCLIDLSCPLPVAGTKHFRFFNYLTKHPLFTQLVTETWNHARSMAINLANLCWKLKSVQALDNPYETNLQQERDLLQRWMFLQQIEESYFRKKLRVNWIKEGDLNTAYIFRVFQTRLSYNSIRSFQLLSGVFIDDPLVMSLHAVQHFQSILGPLNLDPPPIISTSEWFSSRTVDQNERRNLYLDKDACGKWAYMSVLDGQLVTLWIDGDLFT</sequence>
<keyword evidence="3" id="KW-1185">Reference proteome</keyword>
<keyword evidence="1" id="KW-1133">Transmembrane helix</keyword>
<accession>A0ABQ7NVQ6</accession>
<name>A0ABQ7NVQ6_BRACM</name>
<proteinExistence type="predicted"/>
<dbReference type="PANTHER" id="PTHR33710">
    <property type="entry name" value="BNAC02G09200D PROTEIN"/>
    <property type="match status" value="1"/>
</dbReference>
<organism evidence="2 3">
    <name type="scientific">Brassica rapa subsp. trilocularis</name>
    <dbReference type="NCBI Taxonomy" id="1813537"/>
    <lineage>
        <taxon>Eukaryota</taxon>
        <taxon>Viridiplantae</taxon>
        <taxon>Streptophyta</taxon>
        <taxon>Embryophyta</taxon>
        <taxon>Tracheophyta</taxon>
        <taxon>Spermatophyta</taxon>
        <taxon>Magnoliopsida</taxon>
        <taxon>eudicotyledons</taxon>
        <taxon>Gunneridae</taxon>
        <taxon>Pentapetalae</taxon>
        <taxon>rosids</taxon>
        <taxon>malvids</taxon>
        <taxon>Brassicales</taxon>
        <taxon>Brassicaceae</taxon>
        <taxon>Brassiceae</taxon>
        <taxon>Brassica</taxon>
    </lineage>
</organism>
<evidence type="ECO:0000313" key="2">
    <source>
        <dbReference type="EMBL" id="KAG5414937.1"/>
    </source>
</evidence>
<feature type="transmembrane region" description="Helical" evidence="1">
    <location>
        <begin position="48"/>
        <end position="68"/>
    </location>
</feature>
<reference evidence="2 3" key="1">
    <citation type="submission" date="2021-03" db="EMBL/GenBank/DDBJ databases">
        <authorList>
            <person name="King G.J."/>
            <person name="Bancroft I."/>
            <person name="Baten A."/>
            <person name="Bloomfield J."/>
            <person name="Borpatragohain P."/>
            <person name="He Z."/>
            <person name="Irish N."/>
            <person name="Irwin J."/>
            <person name="Liu K."/>
            <person name="Mauleon R.P."/>
            <person name="Moore J."/>
            <person name="Morris R."/>
            <person name="Ostergaard L."/>
            <person name="Wang B."/>
            <person name="Wells R."/>
        </authorList>
    </citation>
    <scope>NUCLEOTIDE SEQUENCE [LARGE SCALE GENOMIC DNA]</scope>
    <source>
        <strain evidence="2">R-o-18</strain>
        <tissue evidence="2">Leaf</tissue>
    </source>
</reference>
<keyword evidence="1" id="KW-0472">Membrane</keyword>
<comment type="caution">
    <text evidence="2">The sequence shown here is derived from an EMBL/GenBank/DDBJ whole genome shotgun (WGS) entry which is preliminary data.</text>
</comment>
<evidence type="ECO:0000313" key="3">
    <source>
        <dbReference type="Proteomes" id="UP000823674"/>
    </source>
</evidence>
<keyword evidence="1" id="KW-0812">Transmembrane</keyword>
<dbReference type="EMBL" id="JADBGQ010000001">
    <property type="protein sequence ID" value="KAG5414937.1"/>
    <property type="molecule type" value="Genomic_DNA"/>
</dbReference>